<dbReference type="InterPro" id="IPR059068">
    <property type="entry name" value="TPR_P4H"/>
</dbReference>
<dbReference type="Proteomes" id="UP000494106">
    <property type="component" value="Unassembled WGS sequence"/>
</dbReference>
<dbReference type="SUPFAM" id="SSF48452">
    <property type="entry name" value="TPR-like"/>
    <property type="match status" value="1"/>
</dbReference>
<dbReference type="EMBL" id="CADEBC010000135">
    <property type="protein sequence ID" value="CAB3223339.1"/>
    <property type="molecule type" value="Genomic_DNA"/>
</dbReference>
<reference evidence="3 4" key="1">
    <citation type="submission" date="2020-04" db="EMBL/GenBank/DDBJ databases">
        <authorList>
            <person name="Wallbank WR R."/>
            <person name="Pardo Diaz C."/>
            <person name="Kozak K."/>
            <person name="Martin S."/>
            <person name="Jiggins C."/>
            <person name="Moest M."/>
            <person name="Warren A I."/>
            <person name="Byers J.R.P. K."/>
            <person name="Montejo-Kovacevich G."/>
            <person name="Yen C E."/>
        </authorList>
    </citation>
    <scope>NUCLEOTIDE SEQUENCE [LARGE SCALE GENOMIC DNA]</scope>
</reference>
<evidence type="ECO:0000313" key="3">
    <source>
        <dbReference type="EMBL" id="CAB3223339.1"/>
    </source>
</evidence>
<feature type="domain" description="Prolyl 4-hydroxylase peptide-substrate-binding" evidence="2">
    <location>
        <begin position="64"/>
        <end position="153"/>
    </location>
</feature>
<evidence type="ECO:0000256" key="1">
    <source>
        <dbReference type="SAM" id="SignalP"/>
    </source>
</evidence>
<dbReference type="AlphaFoldDB" id="A0A8S0YUD6"/>
<name>A0A8S0YUD6_ARCPL</name>
<keyword evidence="4" id="KW-1185">Reference proteome</keyword>
<evidence type="ECO:0000313" key="4">
    <source>
        <dbReference type="Proteomes" id="UP000494106"/>
    </source>
</evidence>
<evidence type="ECO:0000259" key="2">
    <source>
        <dbReference type="Pfam" id="PF23558"/>
    </source>
</evidence>
<feature type="signal peptide" evidence="1">
    <location>
        <begin position="1"/>
        <end position="19"/>
    </location>
</feature>
<accession>A0A8S0YUD6</accession>
<proteinExistence type="predicted"/>
<protein>
    <recommendedName>
        <fullName evidence="2">Prolyl 4-hydroxylase peptide-substrate-binding domain-containing protein</fullName>
    </recommendedName>
</protein>
<dbReference type="InterPro" id="IPR011990">
    <property type="entry name" value="TPR-like_helical_dom_sf"/>
</dbReference>
<keyword evidence="1" id="KW-0732">Signal</keyword>
<sequence length="253" mass="29658">MLHVIWFALLNDLVRMVHTDMHTSLVGLENLPRTLKKAIDDLDSHINRQERKLHVVNRTPMTAGDCYVLSKILLKEEIDINEALSWMMASLHKYNTEENSYSFNDVDIIQYISKVYHMLGDKKNALQWMQNLVDRHPQNLKARIKLAHYEKSMTDQNTRKKMVNRVKDRPKKPNKNTNIKKELETYEALCRGDLVLPINTSSRRYAYKRLSARGVPLSDSPSIQHHHRKDHPMTDWQRYIAPIQPLHVPCGTM</sequence>
<dbReference type="Pfam" id="PF23558">
    <property type="entry name" value="TPR_P4H"/>
    <property type="match status" value="1"/>
</dbReference>
<organism evidence="3 4">
    <name type="scientific">Arctia plantaginis</name>
    <name type="common">Wood tiger moth</name>
    <name type="synonym">Phalaena plantaginis</name>
    <dbReference type="NCBI Taxonomy" id="874455"/>
    <lineage>
        <taxon>Eukaryota</taxon>
        <taxon>Metazoa</taxon>
        <taxon>Ecdysozoa</taxon>
        <taxon>Arthropoda</taxon>
        <taxon>Hexapoda</taxon>
        <taxon>Insecta</taxon>
        <taxon>Pterygota</taxon>
        <taxon>Neoptera</taxon>
        <taxon>Endopterygota</taxon>
        <taxon>Lepidoptera</taxon>
        <taxon>Glossata</taxon>
        <taxon>Ditrysia</taxon>
        <taxon>Noctuoidea</taxon>
        <taxon>Erebidae</taxon>
        <taxon>Arctiinae</taxon>
        <taxon>Arctia</taxon>
    </lineage>
</organism>
<gene>
    <name evidence="3" type="ORF">APLA_LOCUS1585</name>
</gene>
<feature type="chain" id="PRO_5035775680" description="Prolyl 4-hydroxylase peptide-substrate-binding domain-containing protein" evidence="1">
    <location>
        <begin position="20"/>
        <end position="253"/>
    </location>
</feature>
<comment type="caution">
    <text evidence="3">The sequence shown here is derived from an EMBL/GenBank/DDBJ whole genome shotgun (WGS) entry which is preliminary data.</text>
</comment>
<dbReference type="Gene3D" id="1.25.40.10">
    <property type="entry name" value="Tetratricopeptide repeat domain"/>
    <property type="match status" value="1"/>
</dbReference>